<evidence type="ECO:0000313" key="3">
    <source>
        <dbReference type="EMBL" id="HIQ24108.1"/>
    </source>
</evidence>
<feature type="transmembrane region" description="Helical" evidence="2">
    <location>
        <begin position="517"/>
        <end position="536"/>
    </location>
</feature>
<accession>A0A833EBC1</accession>
<evidence type="ECO:0000256" key="1">
    <source>
        <dbReference type="SAM" id="MobiDB-lite"/>
    </source>
</evidence>
<gene>
    <name evidence="3" type="ORF">EYH50_03575</name>
</gene>
<evidence type="ECO:0000313" key="4">
    <source>
        <dbReference type="Proteomes" id="UP000600071"/>
    </source>
</evidence>
<organism evidence="3 4">
    <name type="scientific">Pyrodictium delaneyi</name>
    <dbReference type="NCBI Taxonomy" id="1273541"/>
    <lineage>
        <taxon>Archaea</taxon>
        <taxon>Thermoproteota</taxon>
        <taxon>Thermoprotei</taxon>
        <taxon>Desulfurococcales</taxon>
        <taxon>Pyrodictiaceae</taxon>
        <taxon>Pyrodictium</taxon>
    </lineage>
</organism>
<dbReference type="AlphaFoldDB" id="A0A833EBC1"/>
<dbReference type="Proteomes" id="UP000600071">
    <property type="component" value="Unassembled WGS sequence"/>
</dbReference>
<keyword evidence="2" id="KW-1133">Transmembrane helix</keyword>
<keyword evidence="2" id="KW-0812">Transmembrane</keyword>
<reference evidence="3" key="1">
    <citation type="journal article" date="2020" name="ISME J.">
        <title>Gammaproteobacteria mediating utilization of methyl-, sulfur- and petroleum organic compounds in deep ocean hydrothermal plumes.</title>
        <authorList>
            <person name="Zhou Z."/>
            <person name="Liu Y."/>
            <person name="Pan J."/>
            <person name="Cron B.R."/>
            <person name="Toner B.M."/>
            <person name="Anantharaman K."/>
            <person name="Breier J.A."/>
            <person name="Dick G.J."/>
            <person name="Li M."/>
        </authorList>
    </citation>
    <scope>NUCLEOTIDE SEQUENCE</scope>
    <source>
        <strain evidence="3">SZUA-1523</strain>
    </source>
</reference>
<proteinExistence type="predicted"/>
<comment type="caution">
    <text evidence="3">The sequence shown here is derived from an EMBL/GenBank/DDBJ whole genome shotgun (WGS) entry which is preliminary data.</text>
</comment>
<dbReference type="EMBL" id="DQVR01000079">
    <property type="protein sequence ID" value="HIQ24108.1"/>
    <property type="molecule type" value="Genomic_DNA"/>
</dbReference>
<keyword evidence="2" id="KW-0472">Membrane</keyword>
<name>A0A833EBC1_9CREN</name>
<protein>
    <submittedName>
        <fullName evidence="3">Uncharacterized protein</fullName>
    </submittedName>
</protein>
<sequence length="538" mass="56967">MAILTRRFSYRGLARLVVFTLFLAAALDSLAAAQQPGGMEPVRVEVHNSIFKLLVYDDAAIQPVYNLDITIYVPEGTGSSGKLALSYEGRYTESEETTIVKGSGSIILPEPVDKPGVLAIEVSGGYQYNSGSGSFVIQGYIVLPGDDSELRFDIERLEATIEGSKIVVVADVVAPSKTVEGDGQEVPTADEINRQLASQGVDYIRVEELGAIMQQGDRVKLHIRASIDVDKAIAVAKTMGLSDSDAKAVKRLMSAELGLQGEFRVSMTVEAEGKRLTWDLSYSSKSSGDLDKAQILVAKTMPALQRLSMALAMQLSQIGGGAAAPMPMVGMPGMGMMQASIPLVKAAPSEARANAEIVVLNDRIEVKVDYQGHRVRVPEPSGDPARDAEKALATLSTTYSQMLPMLQQLAFIAPGIEKAVPREAVLEPVGESIELTTQRVPLQQLATVGVRIAGSGAQGQQAEASTETTAAQTTMQTGQQTMTSEATVTTAKPAPATTSERQTTTTEEKSTGASTTLIAAGIVVVIGAAAAVMILLRR</sequence>
<feature type="region of interest" description="Disordered" evidence="1">
    <location>
        <begin position="470"/>
        <end position="512"/>
    </location>
</feature>
<evidence type="ECO:0000256" key="2">
    <source>
        <dbReference type="SAM" id="Phobius"/>
    </source>
</evidence>